<feature type="domain" description="VWFA" evidence="2">
    <location>
        <begin position="89"/>
        <end position="193"/>
    </location>
</feature>
<keyword evidence="1" id="KW-1133">Transmembrane helix</keyword>
<dbReference type="SMART" id="SM00327">
    <property type="entry name" value="VWA"/>
    <property type="match status" value="1"/>
</dbReference>
<dbReference type="Pfam" id="PF13519">
    <property type="entry name" value="VWA_2"/>
    <property type="match status" value="1"/>
</dbReference>
<feature type="transmembrane region" description="Helical" evidence="1">
    <location>
        <begin position="59"/>
        <end position="80"/>
    </location>
</feature>
<dbReference type="EMBL" id="UOEU01000817">
    <property type="protein sequence ID" value="VAW40919.1"/>
    <property type="molecule type" value="Genomic_DNA"/>
</dbReference>
<sequence>MPFLTPLFLLLGLLAVPIIILYMLRLRRREVMVSSTLLWQKLLRDREANAPWQKLRRNLLLILQLIILAALVFALARPFLPSSSIISGSVVVLLDASASMQATDVEPTRFDAAKAEVAQLINNLSGSSQMTLIKVGQTPTVLAAASSDRAQLRRALEAAQPDPSGATWNAAFALATGAAQGFRDARIVIVSDGGLPSNLPPLPVEYIYLPVGESGENLAISALATREIEGNIQLFASVQNEGQLDQETLLTISLDSTLFDSRRLMVPAGSSVNATWDLPSGTATVEARLSDNEGDFLPLDDVAWAVHEGGISNRTLLVTAGNLFLEQVFTVLPGVEPFKVPPGSDLLDSEDFDYDLVIFDGVPLPDPPPAADMLIINPQAGGEGGLFSVTGAFSDTVTTRLEESPLLQFVEWSEVDVRQAQQVLAPWTQTLVQAEGGSLLLIGEQSGYRIAILTFDLRDSDLPLQIAFPILMANITGWLSPGRAFDAPTGLQPGDPVGIVPGASSTAVLVQKPDGSRWSAEVGEDDLFFTETDALGLYTVLLRDAAADRLAGSFAVNLFSPAESAIAPADTIPIGQAVQEAEDEGDVGQQELWPWLLAIAIIILIVEWWVHHRGTRWPKLPAIAMLNRLRKH</sequence>
<dbReference type="InterPro" id="IPR011933">
    <property type="entry name" value="Double_TM_dom"/>
</dbReference>
<evidence type="ECO:0000313" key="3">
    <source>
        <dbReference type="EMBL" id="VAW40919.1"/>
    </source>
</evidence>
<protein>
    <recommendedName>
        <fullName evidence="2">VWFA domain-containing protein</fullName>
    </recommendedName>
</protein>
<evidence type="ECO:0000259" key="2">
    <source>
        <dbReference type="PROSITE" id="PS50234"/>
    </source>
</evidence>
<dbReference type="InterPro" id="IPR002035">
    <property type="entry name" value="VWF_A"/>
</dbReference>
<name>A0A3B0VVN6_9ZZZZ</name>
<dbReference type="PROSITE" id="PS50234">
    <property type="entry name" value="VWFA"/>
    <property type="match status" value="1"/>
</dbReference>
<reference evidence="3" key="1">
    <citation type="submission" date="2018-06" db="EMBL/GenBank/DDBJ databases">
        <authorList>
            <person name="Zhirakovskaya E."/>
        </authorList>
    </citation>
    <scope>NUCLEOTIDE SEQUENCE</scope>
</reference>
<evidence type="ECO:0000256" key="1">
    <source>
        <dbReference type="SAM" id="Phobius"/>
    </source>
</evidence>
<dbReference type="Pfam" id="PF07584">
    <property type="entry name" value="BatA"/>
    <property type="match status" value="1"/>
</dbReference>
<dbReference type="SUPFAM" id="SSF53300">
    <property type="entry name" value="vWA-like"/>
    <property type="match status" value="1"/>
</dbReference>
<feature type="transmembrane region" description="Helical" evidence="1">
    <location>
        <begin position="6"/>
        <end position="24"/>
    </location>
</feature>
<dbReference type="InterPro" id="IPR036465">
    <property type="entry name" value="vWFA_dom_sf"/>
</dbReference>
<dbReference type="InterPro" id="IPR024163">
    <property type="entry name" value="Aerotolerance_reg_N"/>
</dbReference>
<dbReference type="NCBIfam" id="TIGR02226">
    <property type="entry name" value="two_anch"/>
    <property type="match status" value="1"/>
</dbReference>
<dbReference type="PANTHER" id="PTHR37464">
    <property type="entry name" value="BLL2463 PROTEIN"/>
    <property type="match status" value="1"/>
</dbReference>
<proteinExistence type="predicted"/>
<feature type="transmembrane region" description="Helical" evidence="1">
    <location>
        <begin position="592"/>
        <end position="610"/>
    </location>
</feature>
<organism evidence="3">
    <name type="scientific">hydrothermal vent metagenome</name>
    <dbReference type="NCBI Taxonomy" id="652676"/>
    <lineage>
        <taxon>unclassified sequences</taxon>
        <taxon>metagenomes</taxon>
        <taxon>ecological metagenomes</taxon>
    </lineage>
</organism>
<gene>
    <name evidence="3" type="ORF">MNBD_CHLOROFLEXI01-1572</name>
</gene>
<keyword evidence="1" id="KW-0812">Transmembrane</keyword>
<keyword evidence="1" id="KW-0472">Membrane</keyword>
<dbReference type="PANTHER" id="PTHR37464:SF1">
    <property type="entry name" value="BLL2463 PROTEIN"/>
    <property type="match status" value="1"/>
</dbReference>
<accession>A0A3B0VVN6</accession>
<dbReference type="Gene3D" id="3.40.50.410">
    <property type="entry name" value="von Willebrand factor, type A domain"/>
    <property type="match status" value="1"/>
</dbReference>
<dbReference type="AlphaFoldDB" id="A0A3B0VVN6"/>